<dbReference type="RefSeq" id="WP_102993141.1">
    <property type="nucleotide sequence ID" value="NZ_FXTU01000002.1"/>
</dbReference>
<dbReference type="Proteomes" id="UP001157946">
    <property type="component" value="Unassembled WGS sequence"/>
</dbReference>
<proteinExistence type="predicted"/>
<dbReference type="PROSITE" id="PS51257">
    <property type="entry name" value="PROKAR_LIPOPROTEIN"/>
    <property type="match status" value="1"/>
</dbReference>
<evidence type="ECO:0000313" key="2">
    <source>
        <dbReference type="Proteomes" id="UP001157946"/>
    </source>
</evidence>
<protein>
    <submittedName>
        <fullName evidence="1">Uncharacterized protein</fullName>
    </submittedName>
</protein>
<accession>A0AA45WMJ5</accession>
<dbReference type="AlphaFoldDB" id="A0AA45WMJ5"/>
<comment type="caution">
    <text evidence="1">The sequence shown here is derived from an EMBL/GenBank/DDBJ whole genome shotgun (WGS) entry which is preliminary data.</text>
</comment>
<name>A0AA45WMJ5_9BACL</name>
<sequence length="185" mass="21587">MKKGWKVLAAICLSSALLLGCQETEELGTGTVVGNENKIALAEESNLMQLSPDELKVYAAFKKKFDDRVLKEADPIMVAKLYFHAIETHDYNTQYELFVDDVEQREWSKQEHMKMMQEEGPKMAEKMRKLFARMQEVKFIEVDQKTGYLEFPEEGENLGQFQMVKNKAGIWKVKFRPMQWGYNMK</sequence>
<gene>
    <name evidence="1" type="ORF">SAMN06265361_102589</name>
</gene>
<keyword evidence="2" id="KW-1185">Reference proteome</keyword>
<organism evidence="1 2">
    <name type="scientific">Laceyella tengchongensis</name>
    <dbReference type="NCBI Taxonomy" id="574699"/>
    <lineage>
        <taxon>Bacteria</taxon>
        <taxon>Bacillati</taxon>
        <taxon>Bacillota</taxon>
        <taxon>Bacilli</taxon>
        <taxon>Bacillales</taxon>
        <taxon>Thermoactinomycetaceae</taxon>
        <taxon>Laceyella</taxon>
    </lineage>
</organism>
<dbReference type="EMBL" id="FXTU01000002">
    <property type="protein sequence ID" value="SMP14571.1"/>
    <property type="molecule type" value="Genomic_DNA"/>
</dbReference>
<reference evidence="1" key="1">
    <citation type="submission" date="2017-05" db="EMBL/GenBank/DDBJ databases">
        <authorList>
            <person name="Varghese N."/>
            <person name="Submissions S."/>
        </authorList>
    </citation>
    <scope>NUCLEOTIDE SEQUENCE</scope>
    <source>
        <strain evidence="1">DSM 45262</strain>
    </source>
</reference>
<evidence type="ECO:0000313" key="1">
    <source>
        <dbReference type="EMBL" id="SMP14571.1"/>
    </source>
</evidence>